<dbReference type="PROSITE" id="PS00678">
    <property type="entry name" value="WD_REPEATS_1"/>
    <property type="match status" value="2"/>
</dbReference>
<feature type="repeat" description="WD" evidence="6">
    <location>
        <begin position="534"/>
        <end position="567"/>
    </location>
</feature>
<keyword evidence="4" id="KW-0112">Calmodulin-binding</keyword>
<feature type="repeat" description="WD" evidence="6">
    <location>
        <begin position="747"/>
        <end position="780"/>
    </location>
</feature>
<reference evidence="9" key="1">
    <citation type="submission" date="2021-11" db="EMBL/GenBank/DDBJ databases">
        <authorList>
            <person name="Herlambang A."/>
            <person name="Guo Y."/>
            <person name="Takashima Y."/>
            <person name="Nishizawa T."/>
        </authorList>
    </citation>
    <scope>NUCLEOTIDE SEQUENCE</scope>
    <source>
        <strain evidence="9">E1425</strain>
    </source>
</reference>
<dbReference type="Pfam" id="PF08232">
    <property type="entry name" value="Striatin"/>
    <property type="match status" value="1"/>
</dbReference>
<feature type="region of interest" description="Disordered" evidence="7">
    <location>
        <begin position="374"/>
        <end position="397"/>
    </location>
</feature>
<evidence type="ECO:0000256" key="3">
    <source>
        <dbReference type="ARBA" id="ARBA00022737"/>
    </source>
</evidence>
<dbReference type="InterPro" id="IPR036322">
    <property type="entry name" value="WD40_repeat_dom_sf"/>
</dbReference>
<keyword evidence="5" id="KW-0175">Coiled coil</keyword>
<evidence type="ECO:0000256" key="4">
    <source>
        <dbReference type="ARBA" id="ARBA00022860"/>
    </source>
</evidence>
<evidence type="ECO:0000259" key="8">
    <source>
        <dbReference type="Pfam" id="PF08232"/>
    </source>
</evidence>
<dbReference type="PANTHER" id="PTHR15653:SF0">
    <property type="entry name" value="CONNECTOR OF KINASE TO AP-1, ISOFORM E"/>
    <property type="match status" value="1"/>
</dbReference>
<evidence type="ECO:0000256" key="7">
    <source>
        <dbReference type="SAM" id="MobiDB-lite"/>
    </source>
</evidence>
<dbReference type="CDD" id="cd00200">
    <property type="entry name" value="WD40"/>
    <property type="match status" value="1"/>
</dbReference>
<evidence type="ECO:0000313" key="9">
    <source>
        <dbReference type="EMBL" id="GJJ75593.1"/>
    </source>
</evidence>
<dbReference type="EMBL" id="BQFW01000011">
    <property type="protein sequence ID" value="GJJ75593.1"/>
    <property type="molecule type" value="Genomic_DNA"/>
</dbReference>
<protein>
    <submittedName>
        <fullName evidence="9">Striatin 1/3/4</fullName>
    </submittedName>
</protein>
<dbReference type="InterPro" id="IPR013258">
    <property type="entry name" value="Striatin_N"/>
</dbReference>
<dbReference type="InterPro" id="IPR051488">
    <property type="entry name" value="WD_repeat_striatin"/>
</dbReference>
<accession>A0A9P3LYX6</accession>
<comment type="caution">
    <text evidence="9">The sequence shown here is derived from an EMBL/GenBank/DDBJ whole genome shotgun (WGS) entry which is preliminary data.</text>
</comment>
<dbReference type="PROSITE" id="PS50294">
    <property type="entry name" value="WD_REPEATS_REGION"/>
    <property type="match status" value="2"/>
</dbReference>
<feature type="compositionally biased region" description="Basic and acidic residues" evidence="7">
    <location>
        <begin position="298"/>
        <end position="314"/>
    </location>
</feature>
<dbReference type="SMART" id="SM00320">
    <property type="entry name" value="WD40"/>
    <property type="match status" value="7"/>
</dbReference>
<feature type="compositionally biased region" description="Basic and acidic residues" evidence="7">
    <location>
        <begin position="88"/>
        <end position="99"/>
    </location>
</feature>
<keyword evidence="2 6" id="KW-0853">WD repeat</keyword>
<evidence type="ECO:0000256" key="5">
    <source>
        <dbReference type="ARBA" id="ARBA00023054"/>
    </source>
</evidence>
<comment type="similarity">
    <text evidence="1">Belongs to the WD repeat striatin family.</text>
</comment>
<feature type="compositionally biased region" description="Polar residues" evidence="7">
    <location>
        <begin position="377"/>
        <end position="388"/>
    </location>
</feature>
<dbReference type="InterPro" id="IPR020472">
    <property type="entry name" value="WD40_PAC1"/>
</dbReference>
<feature type="region of interest" description="Disordered" evidence="7">
    <location>
        <begin position="171"/>
        <end position="221"/>
    </location>
</feature>
<dbReference type="Gene3D" id="2.130.10.10">
    <property type="entry name" value="YVTN repeat-like/Quinoprotein amine dehydrogenase"/>
    <property type="match status" value="2"/>
</dbReference>
<keyword evidence="3" id="KW-0677">Repeat</keyword>
<keyword evidence="10" id="KW-1185">Reference proteome</keyword>
<feature type="region of interest" description="Disordered" evidence="7">
    <location>
        <begin position="88"/>
        <end position="147"/>
    </location>
</feature>
<feature type="compositionally biased region" description="Basic and acidic residues" evidence="7">
    <location>
        <begin position="324"/>
        <end position="336"/>
    </location>
</feature>
<dbReference type="InterPro" id="IPR015943">
    <property type="entry name" value="WD40/YVTN_repeat-like_dom_sf"/>
</dbReference>
<feature type="compositionally biased region" description="Polar residues" evidence="7">
    <location>
        <begin position="119"/>
        <end position="142"/>
    </location>
</feature>
<dbReference type="GO" id="GO:0005516">
    <property type="term" value="F:calmodulin binding"/>
    <property type="evidence" value="ECO:0007669"/>
    <property type="project" value="UniProtKB-KW"/>
</dbReference>
<evidence type="ECO:0000256" key="1">
    <source>
        <dbReference type="ARBA" id="ARBA00009616"/>
    </source>
</evidence>
<proteinExistence type="inferred from homology"/>
<evidence type="ECO:0000256" key="6">
    <source>
        <dbReference type="PROSITE-ProRule" id="PRU00221"/>
    </source>
</evidence>
<feature type="repeat" description="WD" evidence="6">
    <location>
        <begin position="587"/>
        <end position="626"/>
    </location>
</feature>
<dbReference type="PRINTS" id="PR00320">
    <property type="entry name" value="GPROTEINBRPT"/>
</dbReference>
<evidence type="ECO:0000256" key="2">
    <source>
        <dbReference type="ARBA" id="ARBA00022574"/>
    </source>
</evidence>
<feature type="domain" description="Striatin N-terminal" evidence="8">
    <location>
        <begin position="22"/>
        <end position="167"/>
    </location>
</feature>
<dbReference type="Pfam" id="PF00400">
    <property type="entry name" value="WD40"/>
    <property type="match status" value="5"/>
</dbReference>
<feature type="region of interest" description="Disordered" evidence="7">
    <location>
        <begin position="283"/>
        <end position="353"/>
    </location>
</feature>
<name>A0A9P3LYX6_9FUNG</name>
<reference evidence="9" key="2">
    <citation type="journal article" date="2022" name="Microbiol. Resour. Announc.">
        <title>Whole-Genome Sequence of Entomortierella parvispora E1425, a Mucoromycotan Fungus Associated with Burkholderiaceae-Related Endosymbiotic Bacteria.</title>
        <authorList>
            <person name="Herlambang A."/>
            <person name="Guo Y."/>
            <person name="Takashima Y."/>
            <person name="Narisawa K."/>
            <person name="Ohta H."/>
            <person name="Nishizawa T."/>
        </authorList>
    </citation>
    <scope>NUCLEOTIDE SEQUENCE</scope>
    <source>
        <strain evidence="9">E1425</strain>
    </source>
</reference>
<dbReference type="AlphaFoldDB" id="A0A9P3LYX6"/>
<gene>
    <name evidence="9" type="ORF">EMPS_07951</name>
</gene>
<dbReference type="InterPro" id="IPR001680">
    <property type="entry name" value="WD40_rpt"/>
</dbReference>
<dbReference type="OrthoDB" id="727118at2759"/>
<dbReference type="PROSITE" id="PS50082">
    <property type="entry name" value="WD_REPEATS_2"/>
    <property type="match status" value="4"/>
</dbReference>
<dbReference type="Gene3D" id="1.20.5.300">
    <property type="match status" value="1"/>
</dbReference>
<dbReference type="SUPFAM" id="SSF50978">
    <property type="entry name" value="WD40 repeat-like"/>
    <property type="match status" value="1"/>
</dbReference>
<sequence>MDQFQSFAPLQPQAAMAEYAFPTVLQFLQSEWRRFERDRNEWDIEKSEMKARIAFLEGEKRGVDNSKLDLMKRVKMLEYALRQERSKYVEQQQRKDGLAHPHSQAQFPPGVTPDAKAQNRMSTYSASGQNMTQVSPTSSTPGSDHLGRAKSREFLRVCLQEISYLTASVPPSIASAMPTPSRASRHDLDRKPTAPGGRRKSDYFSMNGHAIHSTGSQPPPPLLSRSISVPVPTLQSLTGNKSDLNNSLPIMEDSLPAGATNALMEDKVEDATLRQFSAPPEVAATPMASKANGHQTLHKRDYPSIESSDAKPMESRTYGAQENVKGRKDRSPEKTDVSSTRNPPVDDGWDLDDEEPVTVVHSPISAEHWRAQLKKAGQQSTKTKADVSQQEDEAQWSKDAQDAFNIPRGRLDKMILDWDKSKPDASNGYKSLRKKKGKDSGMLDELADLTISEADWGETCNESKETALDEPARWRLKVTLRRHLDTVRSVAFHPLQRSILSGSEDGTMRYWNLEATLSENKRASSADISPIHIYRGHTKAITSVAISADRNKCFSASLDSTIRSYKVVPMDREAYSRTDPTLPLTTFVGHTGAVWGIRLFPVTVSTSLLLASISADGSLKIWDTETTGSPLKSSWGYHGQKVKQQRASLSAAQSIESCWPIPTSLDFCPTDLNKMVVSYNNSVVKLFDIETGKDILTFQSNGSYDATTATQINKVICHPTMPIMVTGHEDRYIRYFDLNNGSCTYSSIAHLDSVSSLDFDPSGLVLCSGGHDCSVRMWDIGSSSRPCVQEFTGHRRKSDEGVCAVQYHPTIPGLFATGGADSIVKVYTRY</sequence>
<feature type="repeat" description="WD" evidence="6">
    <location>
        <begin position="480"/>
        <end position="514"/>
    </location>
</feature>
<dbReference type="InterPro" id="IPR019775">
    <property type="entry name" value="WD40_repeat_CS"/>
</dbReference>
<organism evidence="9 10">
    <name type="scientific">Entomortierella parvispora</name>
    <dbReference type="NCBI Taxonomy" id="205924"/>
    <lineage>
        <taxon>Eukaryota</taxon>
        <taxon>Fungi</taxon>
        <taxon>Fungi incertae sedis</taxon>
        <taxon>Mucoromycota</taxon>
        <taxon>Mortierellomycotina</taxon>
        <taxon>Mortierellomycetes</taxon>
        <taxon>Mortierellales</taxon>
        <taxon>Mortierellaceae</taxon>
        <taxon>Entomortierella</taxon>
    </lineage>
</organism>
<dbReference type="PANTHER" id="PTHR15653">
    <property type="entry name" value="STRIATIN"/>
    <property type="match status" value="1"/>
</dbReference>
<dbReference type="Proteomes" id="UP000827284">
    <property type="component" value="Unassembled WGS sequence"/>
</dbReference>
<evidence type="ECO:0000313" key="10">
    <source>
        <dbReference type="Proteomes" id="UP000827284"/>
    </source>
</evidence>